<evidence type="ECO:0000313" key="2">
    <source>
        <dbReference type="Proteomes" id="UP000037247"/>
    </source>
</evidence>
<evidence type="ECO:0000313" key="1">
    <source>
        <dbReference type="EMBL" id="KNA92204.1"/>
    </source>
</evidence>
<sequence length="169" mass="18817">MRESRVVGDLPPELDLSPFSGWVRFPELPRADVPRGPGVYVVVRPTDAPPQFLDVSPAGRFKGIDGTEPVADLRDRWVSESRVMYIGKANVGRSGRRGLRRRLDEYRRYGAGAPVAHSGGRRIWQLADHGDLLVAWRETPDADAAAIETAMIAAFRRHHGRLPFANARL</sequence>
<reference evidence="1 2" key="1">
    <citation type="submission" date="2015-05" db="EMBL/GenBank/DDBJ databases">
        <title>Draft genome sequence of the bacterium Gordonia jacobaea a new member of the Gordonia genus.</title>
        <authorList>
            <person name="Jimenez-Galisteo G."/>
            <person name="Dominguez A."/>
            <person name="Munoz E."/>
            <person name="Vinas M."/>
        </authorList>
    </citation>
    <scope>NUCLEOTIDE SEQUENCE [LARGE SCALE GENOMIC DNA]</scope>
    <source>
        <strain evidence="2">mv1</strain>
    </source>
</reference>
<evidence type="ECO:0008006" key="3">
    <source>
        <dbReference type="Google" id="ProtNLM"/>
    </source>
</evidence>
<name>A0ABR5IET6_9ACTN</name>
<comment type="caution">
    <text evidence="1">The sequence shown here is derived from an EMBL/GenBank/DDBJ whole genome shotgun (WGS) entry which is preliminary data.</text>
</comment>
<accession>A0ABR5IET6</accession>
<protein>
    <recommendedName>
        <fullName evidence="3">GIY-YIG nuclease family protein</fullName>
    </recommendedName>
</protein>
<dbReference type="EMBL" id="LDTZ01000015">
    <property type="protein sequence ID" value="KNA92204.1"/>
    <property type="molecule type" value="Genomic_DNA"/>
</dbReference>
<dbReference type="Proteomes" id="UP000037247">
    <property type="component" value="Unassembled WGS sequence"/>
</dbReference>
<gene>
    <name evidence="1" type="ORF">ABW18_08755</name>
</gene>
<keyword evidence="2" id="KW-1185">Reference proteome</keyword>
<organism evidence="1 2">
    <name type="scientific">Gordonia jacobaea</name>
    <dbReference type="NCBI Taxonomy" id="122202"/>
    <lineage>
        <taxon>Bacteria</taxon>
        <taxon>Bacillati</taxon>
        <taxon>Actinomycetota</taxon>
        <taxon>Actinomycetes</taxon>
        <taxon>Mycobacteriales</taxon>
        <taxon>Gordoniaceae</taxon>
        <taxon>Gordonia</taxon>
    </lineage>
</organism>
<proteinExistence type="predicted"/>